<evidence type="ECO:0000256" key="5">
    <source>
        <dbReference type="ARBA" id="ARBA00023136"/>
    </source>
</evidence>
<proteinExistence type="inferred from homology"/>
<dbReference type="InterPro" id="IPR020546">
    <property type="entry name" value="ATP_synth_F1_dsu/esu_N"/>
</dbReference>
<comment type="similarity">
    <text evidence="2">Belongs to the ATPase epsilon chain family.</text>
</comment>
<evidence type="ECO:0000256" key="4">
    <source>
        <dbReference type="ARBA" id="ARBA00023065"/>
    </source>
</evidence>
<evidence type="ECO:0000313" key="10">
    <source>
        <dbReference type="Proteomes" id="UP000837675"/>
    </source>
</evidence>
<organism evidence="9 10">
    <name type="scientific">Hyalomma marginatum</name>
    <dbReference type="NCBI Taxonomy" id="34627"/>
    <lineage>
        <taxon>Eukaryota</taxon>
        <taxon>Metazoa</taxon>
        <taxon>Ecdysozoa</taxon>
        <taxon>Arthropoda</taxon>
        <taxon>Chelicerata</taxon>
        <taxon>Arachnida</taxon>
        <taxon>Acari</taxon>
        <taxon>Parasitiformes</taxon>
        <taxon>Ixodida</taxon>
        <taxon>Ixodoidea</taxon>
        <taxon>Ixodidae</taxon>
        <taxon>Hyalomminae</taxon>
        <taxon>Hyalomma</taxon>
    </lineage>
</organism>
<dbReference type="Pfam" id="PF02823">
    <property type="entry name" value="ATP-synt_DE_N"/>
    <property type="match status" value="1"/>
</dbReference>
<dbReference type="EMBL" id="CAJVAF010000348">
    <property type="protein sequence ID" value="CAG7599951.1"/>
    <property type="molecule type" value="Genomic_DNA"/>
</dbReference>
<dbReference type="CDD" id="cd12152">
    <property type="entry name" value="F1-ATPase_delta"/>
    <property type="match status" value="1"/>
</dbReference>
<keyword evidence="6" id="KW-0139">CF(1)</keyword>
<dbReference type="PANTHER" id="PTHR13822">
    <property type="entry name" value="ATP SYNTHASE DELTA/EPSILON CHAIN"/>
    <property type="match status" value="1"/>
</dbReference>
<dbReference type="InterPro" id="IPR036771">
    <property type="entry name" value="ATPsynth_dsu/esu_N"/>
</dbReference>
<evidence type="ECO:0000256" key="7">
    <source>
        <dbReference type="ARBA" id="ARBA00023310"/>
    </source>
</evidence>
<dbReference type="GO" id="GO:0046933">
    <property type="term" value="F:proton-transporting ATP synthase activity, rotational mechanism"/>
    <property type="evidence" value="ECO:0007669"/>
    <property type="project" value="InterPro"/>
</dbReference>
<keyword evidence="3" id="KW-0813">Transport</keyword>
<keyword evidence="7" id="KW-0066">ATP synthesis</keyword>
<gene>
    <name evidence="9" type="ORF">MHYMCMPASI_01143</name>
</gene>
<keyword evidence="4" id="KW-0406">Ion transport</keyword>
<comment type="caution">
    <text evidence="9">The sequence shown here is derived from an EMBL/GenBank/DDBJ whole genome shotgun (WGS) entry which is preliminary data.</text>
</comment>
<dbReference type="Proteomes" id="UP000837675">
    <property type="component" value="Unassembled WGS sequence"/>
</dbReference>
<dbReference type="SUPFAM" id="SSF51344">
    <property type="entry name" value="Epsilon subunit of F1F0-ATP synthase N-terminal domain"/>
    <property type="match status" value="1"/>
</dbReference>
<evidence type="ECO:0000313" key="9">
    <source>
        <dbReference type="EMBL" id="CAG7599951.1"/>
    </source>
</evidence>
<dbReference type="GO" id="GO:0045259">
    <property type="term" value="C:proton-transporting ATP synthase complex"/>
    <property type="evidence" value="ECO:0007669"/>
    <property type="project" value="UniProtKB-KW"/>
</dbReference>
<dbReference type="PANTHER" id="PTHR13822:SF10">
    <property type="entry name" value="ATP SYNTHASE EPSILON CHAIN, CHLOROPLASTIC"/>
    <property type="match status" value="1"/>
</dbReference>
<protein>
    <submittedName>
        <fullName evidence="9">ATP synthase epsilon chain</fullName>
    </submittedName>
</protein>
<keyword evidence="10" id="KW-1185">Reference proteome</keyword>
<keyword evidence="5" id="KW-0472">Membrane</keyword>
<dbReference type="Gene3D" id="2.60.15.10">
    <property type="entry name" value="F0F1 ATP synthase delta/epsilon subunit, N-terminal"/>
    <property type="match status" value="1"/>
</dbReference>
<reference evidence="9" key="1">
    <citation type="submission" date="2021-06" db="EMBL/GenBank/DDBJ databases">
        <authorList>
            <person name="Nardi T."/>
            <person name="Nardi T."/>
        </authorList>
    </citation>
    <scope>NUCLEOTIDE SEQUENCE</scope>
</reference>
<name>A0A8S4C1L7_9ACAR</name>
<evidence type="ECO:0000256" key="6">
    <source>
        <dbReference type="ARBA" id="ARBA00023196"/>
    </source>
</evidence>
<evidence type="ECO:0000256" key="3">
    <source>
        <dbReference type="ARBA" id="ARBA00022448"/>
    </source>
</evidence>
<comment type="subcellular location">
    <subcellularLocation>
        <location evidence="1">Membrane</location>
        <topology evidence="1">Peripheral membrane protein</topology>
    </subcellularLocation>
</comment>
<feature type="domain" description="ATP synthase F1 complex delta/epsilon subunit N-terminal" evidence="8">
    <location>
        <begin position="5"/>
        <end position="78"/>
    </location>
</feature>
<dbReference type="AlphaFoldDB" id="A0A8S4C1L7"/>
<evidence type="ECO:0000256" key="1">
    <source>
        <dbReference type="ARBA" id="ARBA00004170"/>
    </source>
</evidence>
<accession>A0A8S4C1L7</accession>
<evidence type="ECO:0000256" key="2">
    <source>
        <dbReference type="ARBA" id="ARBA00005712"/>
    </source>
</evidence>
<evidence type="ECO:0000259" key="8">
    <source>
        <dbReference type="Pfam" id="PF02823"/>
    </source>
</evidence>
<dbReference type="InterPro" id="IPR001469">
    <property type="entry name" value="ATP_synth_F1_dsu/esu"/>
</dbReference>
<sequence>VPKINCKLLTLDSKILDKDLDMIVIPGKEGELGILSGHVPMIVALKKGQIKAYLENTMMTYDIEGGFAHITKDRCNILS</sequence>
<feature type="non-terminal residue" evidence="9">
    <location>
        <position position="1"/>
    </location>
</feature>